<dbReference type="CDD" id="cd17933">
    <property type="entry name" value="DEXSc_RecD-like"/>
    <property type="match status" value="1"/>
</dbReference>
<name>A0A9D1NQ99_9FIRM</name>
<dbReference type="InterPro" id="IPR027417">
    <property type="entry name" value="P-loop_NTPase"/>
</dbReference>
<dbReference type="NCBIfam" id="TIGR01448">
    <property type="entry name" value="recD_rel"/>
    <property type="match status" value="1"/>
</dbReference>
<dbReference type="SUPFAM" id="SSF47781">
    <property type="entry name" value="RuvA domain 2-like"/>
    <property type="match status" value="1"/>
</dbReference>
<dbReference type="Gene3D" id="1.10.150.20">
    <property type="entry name" value="5' to 3' exonuclease, C-terminal subdomain"/>
    <property type="match status" value="1"/>
</dbReference>
<dbReference type="Gene3D" id="3.40.50.300">
    <property type="entry name" value="P-loop containing nucleotide triphosphate hydrolases"/>
    <property type="match status" value="2"/>
</dbReference>
<evidence type="ECO:0000256" key="3">
    <source>
        <dbReference type="HAMAP-Rule" id="MF_01488"/>
    </source>
</evidence>
<dbReference type="EC" id="5.6.2.3" evidence="3"/>
<comment type="catalytic activity">
    <reaction evidence="3">
        <text>ATP + H2O = ADP + phosphate + H(+)</text>
        <dbReference type="Rhea" id="RHEA:13065"/>
        <dbReference type="ChEBI" id="CHEBI:15377"/>
        <dbReference type="ChEBI" id="CHEBI:15378"/>
        <dbReference type="ChEBI" id="CHEBI:30616"/>
        <dbReference type="ChEBI" id="CHEBI:43474"/>
        <dbReference type="ChEBI" id="CHEBI:456216"/>
        <dbReference type="EC" id="5.6.2.3"/>
    </reaction>
</comment>
<dbReference type="Pfam" id="PF18335">
    <property type="entry name" value="SH3_13"/>
    <property type="match status" value="1"/>
</dbReference>
<protein>
    <recommendedName>
        <fullName evidence="3">ATP-dependent RecD2 DNA helicase</fullName>
        <ecNumber evidence="3">5.6.2.3</ecNumber>
    </recommendedName>
    <alternativeName>
        <fullName evidence="3">DNA 5'-3' helicase subunit RecD2</fullName>
    </alternativeName>
</protein>
<dbReference type="GO" id="GO:0017116">
    <property type="term" value="F:single-stranded DNA helicase activity"/>
    <property type="evidence" value="ECO:0007669"/>
    <property type="project" value="TreeGrafter"/>
</dbReference>
<dbReference type="InterPro" id="IPR055446">
    <property type="entry name" value="RecD2_N_OB"/>
</dbReference>
<dbReference type="GO" id="GO:0005524">
    <property type="term" value="F:ATP binding"/>
    <property type="evidence" value="ECO:0007669"/>
    <property type="project" value="UniProtKB-UniRule"/>
</dbReference>
<feature type="domain" description="AAA+ ATPase" evidence="4">
    <location>
        <begin position="339"/>
        <end position="522"/>
    </location>
</feature>
<evidence type="ECO:0000259" key="4">
    <source>
        <dbReference type="SMART" id="SM00382"/>
    </source>
</evidence>
<dbReference type="GO" id="GO:0003677">
    <property type="term" value="F:DNA binding"/>
    <property type="evidence" value="ECO:0007669"/>
    <property type="project" value="UniProtKB-UniRule"/>
</dbReference>
<dbReference type="InterPro" id="IPR006345">
    <property type="entry name" value="RecD2"/>
</dbReference>
<dbReference type="GO" id="GO:0016787">
    <property type="term" value="F:hydrolase activity"/>
    <property type="evidence" value="ECO:0007669"/>
    <property type="project" value="UniProtKB-KW"/>
</dbReference>
<dbReference type="InterPro" id="IPR050534">
    <property type="entry name" value="Coronavir_polyprotein_1ab"/>
</dbReference>
<accession>A0A9D1NQ99</accession>
<dbReference type="SMART" id="SM00382">
    <property type="entry name" value="AAA"/>
    <property type="match status" value="1"/>
</dbReference>
<keyword evidence="2 3" id="KW-0067">ATP-binding</keyword>
<keyword evidence="3" id="KW-0378">Hydrolase</keyword>
<evidence type="ECO:0000313" key="6">
    <source>
        <dbReference type="Proteomes" id="UP000823960"/>
    </source>
</evidence>
<evidence type="ECO:0000313" key="5">
    <source>
        <dbReference type="EMBL" id="HIV10802.1"/>
    </source>
</evidence>
<dbReference type="GO" id="GO:0006310">
    <property type="term" value="P:DNA recombination"/>
    <property type="evidence" value="ECO:0007669"/>
    <property type="project" value="InterPro"/>
</dbReference>
<sequence>MDRRGSAQLKTVTGTVDSVTYRNDDNGFAVIVLDHGGEPLTVVGELGNVEEGEELELTGSFSSHPRFGMQFKAEACVHSLPQTASAIQRFLAGGIIKGIGPVTAAAMVKRFREKTLDILENEPERLGEIQGISLAKALSYSSEFKKVIGFRAVLDYFSGCGLSASYGVRVWRKYGASSLELINSNPYILCDASIGLPFNSAEELAGRIGEFSDSRIRIIAGVRYILLENSYAGHSCLPLNKLLDTASKLLSLDRDKILEAIEDEPEDNGLYIAKSNSKSYIMLKELYVAEDYIARRLSIMNTLAYDTRINYDDVIDLAERGHGINYAKEQRLAINTALSKGFMILTGGPGTGKTTALEAIISLLEQQGLRVMICAPTGRAAKRISDLTGYEAKTIHRLLGVRPGQNGSMSFEHNELNPLECDAVVIDEMSMVDSLLFEALLRALGINCKLIMVGDSDQLPSVGAGNVLHDLIKSGRLPVISLTEIFRQASQSAIVTNAHRIVKGVMPELSRSFDDFFFLQRLDFESAMSLTVELCTERLPNAYGFSPIDDIQVLTPTRKGPLGTVELNKRLQAELNPPSKDKSEIKTLLYTFRTGDKVMQIKNDYDLEWKKDGEKGSGIFNGDIGVIRMLNRILGIMEIDFDGRLCSYSLSSLENLELAYAATVHKSQGSEFEAVIMPILGGYDKLYFRNLLYTAVTRAKRLIVLVGSSKRIEYMVNNNRRMNRYTLLETLIREYYGNNAPDGASEEDEGVLS</sequence>
<dbReference type="Gene3D" id="2.30.30.940">
    <property type="match status" value="1"/>
</dbReference>
<dbReference type="SUPFAM" id="SSF52540">
    <property type="entry name" value="P-loop containing nucleoside triphosphate hydrolases"/>
    <property type="match status" value="1"/>
</dbReference>
<dbReference type="PANTHER" id="PTHR43788:SF6">
    <property type="entry name" value="DNA HELICASE B"/>
    <property type="match status" value="1"/>
</dbReference>
<comment type="similarity">
    <text evidence="3">Belongs to the RecD family. RecD2 subfamily.</text>
</comment>
<dbReference type="PANTHER" id="PTHR43788">
    <property type="entry name" value="DNA2/NAM7 HELICASE FAMILY MEMBER"/>
    <property type="match status" value="1"/>
</dbReference>
<reference evidence="5" key="2">
    <citation type="journal article" date="2021" name="PeerJ">
        <title>Extensive microbial diversity within the chicken gut microbiome revealed by metagenomics and culture.</title>
        <authorList>
            <person name="Gilroy R."/>
            <person name="Ravi A."/>
            <person name="Getino M."/>
            <person name="Pursley I."/>
            <person name="Horton D.L."/>
            <person name="Alikhan N.F."/>
            <person name="Baker D."/>
            <person name="Gharbi K."/>
            <person name="Hall N."/>
            <person name="Watson M."/>
            <person name="Adriaenssens E.M."/>
            <person name="Foster-Nyarko E."/>
            <person name="Jarju S."/>
            <person name="Secka A."/>
            <person name="Antonio M."/>
            <person name="Oren A."/>
            <person name="Chaudhuri R.R."/>
            <person name="La Ragione R."/>
            <person name="Hildebrand F."/>
            <person name="Pallen M.J."/>
        </authorList>
    </citation>
    <scope>NUCLEOTIDE SEQUENCE</scope>
    <source>
        <strain evidence="5">1370</strain>
    </source>
</reference>
<keyword evidence="3 5" id="KW-0347">Helicase</keyword>
<keyword evidence="1 3" id="KW-0547">Nucleotide-binding</keyword>
<dbReference type="Pfam" id="PF13245">
    <property type="entry name" value="AAA_19"/>
    <property type="match status" value="1"/>
</dbReference>
<comment type="function">
    <text evidence="3">DNA-dependent ATPase and ATP-dependent 5'-3' DNA helicase. Has no activity on blunt DNA or DNA with 3'-overhangs, requires at least 10 bases of 5'-ssDNA for helicase activity.</text>
</comment>
<dbReference type="InterPro" id="IPR010994">
    <property type="entry name" value="RuvA_2-like"/>
</dbReference>
<dbReference type="GO" id="GO:0043139">
    <property type="term" value="F:5'-3' DNA helicase activity"/>
    <property type="evidence" value="ECO:0007669"/>
    <property type="project" value="UniProtKB-UniRule"/>
</dbReference>
<gene>
    <name evidence="3" type="primary">recD2</name>
    <name evidence="5" type="ORF">IAD28_03795</name>
</gene>
<dbReference type="InterPro" id="IPR003593">
    <property type="entry name" value="AAA+_ATPase"/>
</dbReference>
<dbReference type="CDD" id="cd18809">
    <property type="entry name" value="SF1_C_RecD"/>
    <property type="match status" value="1"/>
</dbReference>
<dbReference type="Pfam" id="PF14490">
    <property type="entry name" value="HHH_RecD2"/>
    <property type="match status" value="1"/>
</dbReference>
<dbReference type="InterPro" id="IPR029493">
    <property type="entry name" value="RecD2-like_HHH"/>
</dbReference>
<dbReference type="Proteomes" id="UP000823960">
    <property type="component" value="Unassembled WGS sequence"/>
</dbReference>
<dbReference type="InterPro" id="IPR041451">
    <property type="entry name" value="RecD2_SH13"/>
</dbReference>
<reference evidence="5" key="1">
    <citation type="submission" date="2020-10" db="EMBL/GenBank/DDBJ databases">
        <authorList>
            <person name="Gilroy R."/>
        </authorList>
    </citation>
    <scope>NUCLEOTIDE SEQUENCE</scope>
    <source>
        <strain evidence="5">1370</strain>
    </source>
</reference>
<keyword evidence="3" id="KW-0238">DNA-binding</keyword>
<dbReference type="InterPro" id="IPR027785">
    <property type="entry name" value="UvrD-like_helicase_C"/>
</dbReference>
<evidence type="ECO:0000256" key="2">
    <source>
        <dbReference type="ARBA" id="ARBA00022840"/>
    </source>
</evidence>
<dbReference type="AlphaFoldDB" id="A0A9D1NQ99"/>
<dbReference type="HAMAP" id="MF_01488">
    <property type="entry name" value="RecD2"/>
    <property type="match status" value="1"/>
</dbReference>
<dbReference type="Gene3D" id="1.10.10.2220">
    <property type="match status" value="1"/>
</dbReference>
<feature type="binding site" evidence="3">
    <location>
        <begin position="350"/>
        <end position="354"/>
    </location>
    <ligand>
        <name>ATP</name>
        <dbReference type="ChEBI" id="CHEBI:30616"/>
    </ligand>
</feature>
<dbReference type="GO" id="GO:0009338">
    <property type="term" value="C:exodeoxyribonuclease V complex"/>
    <property type="evidence" value="ECO:0007669"/>
    <property type="project" value="TreeGrafter"/>
</dbReference>
<dbReference type="Pfam" id="PF13538">
    <property type="entry name" value="UvrD_C_2"/>
    <property type="match status" value="1"/>
</dbReference>
<evidence type="ECO:0000256" key="1">
    <source>
        <dbReference type="ARBA" id="ARBA00022741"/>
    </source>
</evidence>
<proteinExistence type="inferred from homology"/>
<dbReference type="Pfam" id="PF23139">
    <property type="entry name" value="OB_YrrC"/>
    <property type="match status" value="1"/>
</dbReference>
<comment type="caution">
    <text evidence="5">The sequence shown here is derived from an EMBL/GenBank/DDBJ whole genome shotgun (WGS) entry which is preliminary data.</text>
</comment>
<keyword evidence="3" id="KW-0413">Isomerase</keyword>
<dbReference type="EMBL" id="DVOL01000047">
    <property type="protein sequence ID" value="HIV10802.1"/>
    <property type="molecule type" value="Genomic_DNA"/>
</dbReference>
<organism evidence="5 6">
    <name type="scientific">Candidatus Faeciplasma avium</name>
    <dbReference type="NCBI Taxonomy" id="2840798"/>
    <lineage>
        <taxon>Bacteria</taxon>
        <taxon>Bacillati</taxon>
        <taxon>Bacillota</taxon>
        <taxon>Clostridia</taxon>
        <taxon>Eubacteriales</taxon>
        <taxon>Oscillospiraceae</taxon>
        <taxon>Oscillospiraceae incertae sedis</taxon>
        <taxon>Candidatus Faeciplasma</taxon>
    </lineage>
</organism>